<dbReference type="PANTHER" id="PTHR37042">
    <property type="entry name" value="OUTER MEMBRANE PROTEIN RV1973"/>
    <property type="match status" value="1"/>
</dbReference>
<accession>A0A7X0C894</accession>
<proteinExistence type="predicted"/>
<dbReference type="Proteomes" id="UP000583800">
    <property type="component" value="Unassembled WGS sequence"/>
</dbReference>
<organism evidence="3 4">
    <name type="scientific">Nonomuraea muscovyensis</name>
    <dbReference type="NCBI Taxonomy" id="1124761"/>
    <lineage>
        <taxon>Bacteria</taxon>
        <taxon>Bacillati</taxon>
        <taxon>Actinomycetota</taxon>
        <taxon>Actinomycetes</taxon>
        <taxon>Streptosporangiales</taxon>
        <taxon>Streptosporangiaceae</taxon>
        <taxon>Nonomuraea</taxon>
    </lineage>
</organism>
<keyword evidence="2" id="KW-0472">Membrane</keyword>
<dbReference type="PANTHER" id="PTHR37042:SF4">
    <property type="entry name" value="OUTER MEMBRANE PROTEIN RV1973"/>
    <property type="match status" value="1"/>
</dbReference>
<dbReference type="EMBL" id="JACHJB010000003">
    <property type="protein sequence ID" value="MBB6350383.1"/>
    <property type="molecule type" value="Genomic_DNA"/>
</dbReference>
<dbReference type="RefSeq" id="WP_312892033.1">
    <property type="nucleotide sequence ID" value="NZ_JACHJB010000003.1"/>
</dbReference>
<name>A0A7X0C894_9ACTN</name>
<gene>
    <name evidence="3" type="ORF">FHU36_006955</name>
</gene>
<dbReference type="AlphaFoldDB" id="A0A7X0C894"/>
<evidence type="ECO:0000256" key="2">
    <source>
        <dbReference type="ARBA" id="ARBA00023136"/>
    </source>
</evidence>
<protein>
    <submittedName>
        <fullName evidence="3">Mce-associated membrane protein</fullName>
    </submittedName>
</protein>
<reference evidence="3 4" key="1">
    <citation type="submission" date="2020-08" db="EMBL/GenBank/DDBJ databases">
        <title>Sequencing the genomes of 1000 actinobacteria strains.</title>
        <authorList>
            <person name="Klenk H.-P."/>
        </authorList>
    </citation>
    <scope>NUCLEOTIDE SEQUENCE [LARGE SCALE GENOMIC DNA]</scope>
    <source>
        <strain evidence="3 4">DSM 45913</strain>
    </source>
</reference>
<comment type="subcellular location">
    <subcellularLocation>
        <location evidence="1">Membrane</location>
    </subcellularLocation>
</comment>
<sequence length="165" mass="17654">MRTVLIAVLALAVLALGAVAGVMWSDLREVRDAETAGTEAMAAARSIAPALLSYDHRTVERDLARAAGHTTGPLSGHYSRLAKTLAPKARAQKTIQTTRVVAAAVERAEPDRAEILLFVNVGTVKEVPGKAEPQRQIIQNRARLLMVRQGSRWLVADLSTLIGAA</sequence>
<evidence type="ECO:0000256" key="1">
    <source>
        <dbReference type="ARBA" id="ARBA00004370"/>
    </source>
</evidence>
<comment type="caution">
    <text evidence="3">The sequence shown here is derived from an EMBL/GenBank/DDBJ whole genome shotgun (WGS) entry which is preliminary data.</text>
</comment>
<keyword evidence="4" id="KW-1185">Reference proteome</keyword>
<evidence type="ECO:0000313" key="3">
    <source>
        <dbReference type="EMBL" id="MBB6350383.1"/>
    </source>
</evidence>
<evidence type="ECO:0000313" key="4">
    <source>
        <dbReference type="Proteomes" id="UP000583800"/>
    </source>
</evidence>
<dbReference type="GO" id="GO:0016020">
    <property type="term" value="C:membrane"/>
    <property type="evidence" value="ECO:0007669"/>
    <property type="project" value="UniProtKB-SubCell"/>
</dbReference>